<dbReference type="EMBL" id="LRBV02000011">
    <property type="status" value="NOT_ANNOTATED_CDS"/>
    <property type="molecule type" value="Genomic_DNA"/>
</dbReference>
<keyword evidence="2" id="KW-1185">Reference proteome</keyword>
<dbReference type="Gramene" id="QL11p009459:mrna">
    <property type="protein sequence ID" value="QL11p009459:mrna"/>
    <property type="gene ID" value="QL11p009459"/>
</dbReference>
<evidence type="ECO:0000313" key="1">
    <source>
        <dbReference type="EnsemblPlants" id="QL11p009459:mrna"/>
    </source>
</evidence>
<dbReference type="InParanoid" id="A0A7N2RD21"/>
<dbReference type="AlphaFoldDB" id="A0A7N2RD21"/>
<evidence type="ECO:0000313" key="2">
    <source>
        <dbReference type="Proteomes" id="UP000594261"/>
    </source>
</evidence>
<sequence>MVIQAYTRWLRGGDCGFAKNYFMVKAWQVASHPCDVGSKCNGAETCWVRRLGNSVAHVAAKLALNSYLDFCFNKGNRPPSLEVACKGDSSVCVV</sequence>
<dbReference type="EnsemblPlants" id="QL11p009459:mrna">
    <property type="protein sequence ID" value="QL11p009459:mrna"/>
    <property type="gene ID" value="QL11p009459"/>
</dbReference>
<accession>A0A7N2RD21</accession>
<organism evidence="1 2">
    <name type="scientific">Quercus lobata</name>
    <name type="common">Valley oak</name>
    <dbReference type="NCBI Taxonomy" id="97700"/>
    <lineage>
        <taxon>Eukaryota</taxon>
        <taxon>Viridiplantae</taxon>
        <taxon>Streptophyta</taxon>
        <taxon>Embryophyta</taxon>
        <taxon>Tracheophyta</taxon>
        <taxon>Spermatophyta</taxon>
        <taxon>Magnoliopsida</taxon>
        <taxon>eudicotyledons</taxon>
        <taxon>Gunneridae</taxon>
        <taxon>Pentapetalae</taxon>
        <taxon>rosids</taxon>
        <taxon>fabids</taxon>
        <taxon>Fagales</taxon>
        <taxon>Fagaceae</taxon>
        <taxon>Quercus</taxon>
    </lineage>
</organism>
<protein>
    <submittedName>
        <fullName evidence="1">Uncharacterized protein</fullName>
    </submittedName>
</protein>
<reference evidence="1 2" key="1">
    <citation type="journal article" date="2016" name="G3 (Bethesda)">
        <title>First Draft Assembly and Annotation of the Genome of a California Endemic Oak Quercus lobata Nee (Fagaceae).</title>
        <authorList>
            <person name="Sork V.L."/>
            <person name="Fitz-Gibbon S.T."/>
            <person name="Puiu D."/>
            <person name="Crepeau M."/>
            <person name="Gugger P.F."/>
            <person name="Sherman R."/>
            <person name="Stevens K."/>
            <person name="Langley C.H."/>
            <person name="Pellegrini M."/>
            <person name="Salzberg S.L."/>
        </authorList>
    </citation>
    <scope>NUCLEOTIDE SEQUENCE [LARGE SCALE GENOMIC DNA]</scope>
    <source>
        <strain evidence="1 2">cv. SW786</strain>
    </source>
</reference>
<dbReference type="Proteomes" id="UP000594261">
    <property type="component" value="Chromosome 11"/>
</dbReference>
<reference evidence="1" key="2">
    <citation type="submission" date="2021-01" db="UniProtKB">
        <authorList>
            <consortium name="EnsemblPlants"/>
        </authorList>
    </citation>
    <scope>IDENTIFICATION</scope>
</reference>
<proteinExistence type="predicted"/>
<name>A0A7N2RD21_QUELO</name>